<dbReference type="EMBL" id="FWFZ01000086">
    <property type="protein sequence ID" value="SLN78009.1"/>
    <property type="molecule type" value="Genomic_DNA"/>
</dbReference>
<name>A0A1Y5U0H0_9RHOB</name>
<protein>
    <submittedName>
        <fullName evidence="1">Uncharacterized protein</fullName>
    </submittedName>
</protein>
<keyword evidence="2" id="KW-1185">Reference proteome</keyword>
<sequence length="45" mass="4887">MSRQWAFEGIVRKEANHLLRTFVDGAANGGSEPRLTDAALCANGR</sequence>
<proteinExistence type="predicted"/>
<organism evidence="1 2">
    <name type="scientific">Roseisalinus antarcticus</name>
    <dbReference type="NCBI Taxonomy" id="254357"/>
    <lineage>
        <taxon>Bacteria</taxon>
        <taxon>Pseudomonadati</taxon>
        <taxon>Pseudomonadota</taxon>
        <taxon>Alphaproteobacteria</taxon>
        <taxon>Rhodobacterales</taxon>
        <taxon>Roseobacteraceae</taxon>
        <taxon>Roseisalinus</taxon>
    </lineage>
</organism>
<evidence type="ECO:0000313" key="1">
    <source>
        <dbReference type="EMBL" id="SLN78009.1"/>
    </source>
</evidence>
<dbReference type="Proteomes" id="UP000193900">
    <property type="component" value="Unassembled WGS sequence"/>
</dbReference>
<dbReference type="AlphaFoldDB" id="A0A1Y5U0H0"/>
<gene>
    <name evidence="1" type="ORF">ROA7023_04655</name>
</gene>
<reference evidence="1 2" key="1">
    <citation type="submission" date="2017-03" db="EMBL/GenBank/DDBJ databases">
        <authorList>
            <person name="Afonso C.L."/>
            <person name="Miller P.J."/>
            <person name="Scott M.A."/>
            <person name="Spackman E."/>
            <person name="Goraichik I."/>
            <person name="Dimitrov K.M."/>
            <person name="Suarez D.L."/>
            <person name="Swayne D.E."/>
        </authorList>
    </citation>
    <scope>NUCLEOTIDE SEQUENCE [LARGE SCALE GENOMIC DNA]</scope>
    <source>
        <strain evidence="1 2">CECT 7023</strain>
    </source>
</reference>
<evidence type="ECO:0000313" key="2">
    <source>
        <dbReference type="Proteomes" id="UP000193900"/>
    </source>
</evidence>
<accession>A0A1Y5U0H0</accession>